<reference evidence="3" key="1">
    <citation type="submission" date="2012-01" db="EMBL/GenBank/DDBJ databases">
        <authorList>
            <person name="Walter R."/>
            <person name="Schartl M."/>
            <person name="Warren W."/>
        </authorList>
    </citation>
    <scope>NUCLEOTIDE SEQUENCE [LARGE SCALE GENOMIC DNA]</scope>
    <source>
        <strain evidence="3">JP 163 A</strain>
    </source>
</reference>
<evidence type="ECO:0000256" key="1">
    <source>
        <dbReference type="SAM" id="Phobius"/>
    </source>
</evidence>
<dbReference type="GO" id="GO:0034164">
    <property type="term" value="P:negative regulation of toll-like receptor 9 signaling pathway"/>
    <property type="evidence" value="ECO:0007669"/>
    <property type="project" value="TreeGrafter"/>
</dbReference>
<keyword evidence="3" id="KW-1185">Reference proteome</keyword>
<dbReference type="AlphaFoldDB" id="A0A3B5QJ63"/>
<reference evidence="3" key="2">
    <citation type="journal article" date="2013" name="Nat. Genet.">
        <title>The genome of the platyfish, Xiphophorus maculatus, provides insights into evolutionary adaptation and several complex traits.</title>
        <authorList>
            <person name="Schartl M."/>
            <person name="Walter R.B."/>
            <person name="Shen Y."/>
            <person name="Garcia T."/>
            <person name="Catchen J."/>
            <person name="Amores A."/>
            <person name="Braasch I."/>
            <person name="Chalopin D."/>
            <person name="Volff J.N."/>
            <person name="Lesch K.P."/>
            <person name="Bisazza A."/>
            <person name="Minx P."/>
            <person name="Hillier L."/>
            <person name="Wilson R.K."/>
            <person name="Fuerstenberg S."/>
            <person name="Boore J."/>
            <person name="Searle S."/>
            <person name="Postlethwait J.H."/>
            <person name="Warren W.C."/>
        </authorList>
    </citation>
    <scope>NUCLEOTIDE SEQUENCE [LARGE SCALE GENOMIC DNA]</scope>
    <source>
        <strain evidence="3">JP 163 A</strain>
    </source>
</reference>
<proteinExistence type="predicted"/>
<keyword evidence="1" id="KW-0812">Transmembrane</keyword>
<reference evidence="2" key="3">
    <citation type="submission" date="2025-08" db="UniProtKB">
        <authorList>
            <consortium name="Ensembl"/>
        </authorList>
    </citation>
    <scope>IDENTIFICATION</scope>
    <source>
        <strain evidence="2">JP 163 A</strain>
    </source>
</reference>
<accession>A0A3B5QJ63</accession>
<dbReference type="Proteomes" id="UP000002852">
    <property type="component" value="Unassembled WGS sequence"/>
</dbReference>
<dbReference type="PANTHER" id="PTHR37402">
    <property type="entry name" value="GRAM DOMAIN-CONTAINING PROTEIN 4"/>
    <property type="match status" value="1"/>
</dbReference>
<dbReference type="InParanoid" id="A0A3B5QJ63"/>
<keyword evidence="1" id="KW-1133">Transmembrane helix</keyword>
<sequence length="504" mass="59765">NKRIIIKRSSFTYNIIRPLYVIHFQNNTTQLLRETAQSKSFVVFLFFFNKPMCRSFLYLHPNLAIIVMHLMHKIKHVSISLFQLDSFRTVLIVSIATIRSKTLPQKSSELTDEVIDDIMYITIDQRSSKDLMCCAPTLSPNSFQRPEENMKISDRFRAFLDNFHFHRGANEESEEGLNPIKMTQNMRRFEKDMRPVEHFFRNLSALSSWRSVHMTACFFFIYMCTVWHGWTFSFVVLFMVLQLSFNYLISKGWRIEWSIIPDMGEPVEHLQENLNMVQMFHWVAKTAQKTQKLFGNMADMLEKINNLCMWARPELTVRLYVGLWLGFIFSCMLPFQLLGFVIGVSVGIKIFIINLIFERFPKLRQQFDVPYNFWADLPTDLQLRDPRNTLLSRWKAKVKARWSTARRSISNALLGARRRRLFPPRSRFIGTFHVPPKLSPNLRPWGSATFSIQRAIWDRLPIKRKHLEEHNILFLHVTKRILHFVDAQFQTKHPLSIWVFVFKK</sequence>
<dbReference type="PANTHER" id="PTHR37402:SF1">
    <property type="entry name" value="GRAM DOMAIN-CONTAINING PROTEIN 4"/>
    <property type="match status" value="1"/>
</dbReference>
<feature type="transmembrane region" description="Helical" evidence="1">
    <location>
        <begin position="229"/>
        <end position="249"/>
    </location>
</feature>
<keyword evidence="1" id="KW-0472">Membrane</keyword>
<dbReference type="Ensembl" id="ENSXMAT00000032260.1">
    <property type="protein sequence ID" value="ENSXMAP00000030911.1"/>
    <property type="gene ID" value="ENSXMAG00000025300.1"/>
</dbReference>
<feature type="transmembrane region" description="Helical" evidence="1">
    <location>
        <begin position="341"/>
        <end position="357"/>
    </location>
</feature>
<dbReference type="GO" id="GO:0006915">
    <property type="term" value="P:apoptotic process"/>
    <property type="evidence" value="ECO:0007669"/>
    <property type="project" value="InterPro"/>
</dbReference>
<protein>
    <recommendedName>
        <fullName evidence="4">GRAM domain-containing protein</fullName>
    </recommendedName>
</protein>
<name>A0A3B5QJ63_XIPMA</name>
<evidence type="ECO:0008006" key="4">
    <source>
        <dbReference type="Google" id="ProtNLM"/>
    </source>
</evidence>
<dbReference type="GeneTree" id="ENSGT00390000010968"/>
<evidence type="ECO:0000313" key="3">
    <source>
        <dbReference type="Proteomes" id="UP000002852"/>
    </source>
</evidence>
<evidence type="ECO:0000313" key="2">
    <source>
        <dbReference type="Ensembl" id="ENSXMAP00000030911.1"/>
    </source>
</evidence>
<dbReference type="InterPro" id="IPR037847">
    <property type="entry name" value="GRAMDC4"/>
</dbReference>
<reference evidence="2" key="4">
    <citation type="submission" date="2025-09" db="UniProtKB">
        <authorList>
            <consortium name="Ensembl"/>
        </authorList>
    </citation>
    <scope>IDENTIFICATION</scope>
    <source>
        <strain evidence="2">JP 163 A</strain>
    </source>
</reference>
<organism evidence="2 3">
    <name type="scientific">Xiphophorus maculatus</name>
    <name type="common">Southern platyfish</name>
    <name type="synonym">Platypoecilus maculatus</name>
    <dbReference type="NCBI Taxonomy" id="8083"/>
    <lineage>
        <taxon>Eukaryota</taxon>
        <taxon>Metazoa</taxon>
        <taxon>Chordata</taxon>
        <taxon>Craniata</taxon>
        <taxon>Vertebrata</taxon>
        <taxon>Euteleostomi</taxon>
        <taxon>Actinopterygii</taxon>
        <taxon>Neopterygii</taxon>
        <taxon>Teleostei</taxon>
        <taxon>Neoteleostei</taxon>
        <taxon>Acanthomorphata</taxon>
        <taxon>Ovalentaria</taxon>
        <taxon>Atherinomorphae</taxon>
        <taxon>Cyprinodontiformes</taxon>
        <taxon>Poeciliidae</taxon>
        <taxon>Poeciliinae</taxon>
        <taxon>Xiphophorus</taxon>
    </lineage>
</organism>